<dbReference type="PANTHER" id="PTHR35788:SF1">
    <property type="entry name" value="EXPORTED PROTEIN"/>
    <property type="match status" value="1"/>
</dbReference>
<dbReference type="RefSeq" id="WP_166277182.1">
    <property type="nucleotide sequence ID" value="NZ_JAAFGS010000007.1"/>
</dbReference>
<name>A0ABX0FB64_9BACL</name>
<dbReference type="EMBL" id="JAAFGS010000007">
    <property type="protein sequence ID" value="NGZ77205.1"/>
    <property type="molecule type" value="Genomic_DNA"/>
</dbReference>
<evidence type="ECO:0000313" key="1">
    <source>
        <dbReference type="EMBL" id="NGZ77205.1"/>
    </source>
</evidence>
<dbReference type="InterPro" id="IPR052913">
    <property type="entry name" value="Glycopeptide_resist_protein"/>
</dbReference>
<sequence length="281" mass="32441">MPTSQSPIPASLKPIPRSALRLAAGRAYYTGRRRADWLFGGKKYASQRREASLPHRVFGHQTILLRRLRDVDMQLQVNKVANLRIAARRLDGIVIRPGETFSYWKLIGRPTKRKGYLDGMVLHYGGFKSGTGGGLCQMSNLIYWMTLHTPLEVTERHRHSYDVFPDSNRTQPFGSGATCSYNYLDLQIHNPTPHEYQLRVTVGEENLIGEWLCESPPIYTYEIYEEDHRMTQEYWGGCVRENTIRRRTFAPGGELVDDCEITRNRALMMYTPFLQEAKDEH</sequence>
<dbReference type="PANTHER" id="PTHR35788">
    <property type="entry name" value="EXPORTED PROTEIN-RELATED"/>
    <property type="match status" value="1"/>
</dbReference>
<gene>
    <name evidence="1" type="ORF">GYN08_18085</name>
</gene>
<dbReference type="Proteomes" id="UP000800303">
    <property type="component" value="Unassembled WGS sequence"/>
</dbReference>
<protein>
    <submittedName>
        <fullName evidence="1">VanW family protein</fullName>
    </submittedName>
</protein>
<accession>A0ABX0FB64</accession>
<organism evidence="1 2">
    <name type="scientific">Saccharibacillus alkalitolerans</name>
    <dbReference type="NCBI Taxonomy" id="2705290"/>
    <lineage>
        <taxon>Bacteria</taxon>
        <taxon>Bacillati</taxon>
        <taxon>Bacillota</taxon>
        <taxon>Bacilli</taxon>
        <taxon>Bacillales</taxon>
        <taxon>Paenibacillaceae</taxon>
        <taxon>Saccharibacillus</taxon>
    </lineage>
</organism>
<keyword evidence="2" id="KW-1185">Reference proteome</keyword>
<dbReference type="InterPro" id="IPR007391">
    <property type="entry name" value="Vancomycin_resist_VanW"/>
</dbReference>
<evidence type="ECO:0000313" key="2">
    <source>
        <dbReference type="Proteomes" id="UP000800303"/>
    </source>
</evidence>
<comment type="caution">
    <text evidence="1">The sequence shown here is derived from an EMBL/GenBank/DDBJ whole genome shotgun (WGS) entry which is preliminary data.</text>
</comment>
<proteinExistence type="predicted"/>
<dbReference type="Pfam" id="PF04294">
    <property type="entry name" value="VanW"/>
    <property type="match status" value="1"/>
</dbReference>
<reference evidence="1 2" key="1">
    <citation type="submission" date="2020-01" db="EMBL/GenBank/DDBJ databases">
        <title>Polyphasic characterisation and genomic insights into a novel alkali tolerant bacterium VR-M41.</title>
        <authorList>
            <person name="Vemuluri V.R."/>
        </authorList>
    </citation>
    <scope>NUCLEOTIDE SEQUENCE [LARGE SCALE GENOMIC DNA]</scope>
    <source>
        <strain evidence="1 2">VR-M41</strain>
    </source>
</reference>